<evidence type="ECO:0000313" key="3">
    <source>
        <dbReference type="EMBL" id="AUF82217.1"/>
    </source>
</evidence>
<name>A0A2P0VMT1_9VIRU</name>
<organism evidence="3">
    <name type="scientific">Tetraselmis virus 1</name>
    <dbReference type="NCBI Taxonomy" id="2060617"/>
    <lineage>
        <taxon>Viruses</taxon>
        <taxon>Varidnaviria</taxon>
        <taxon>Bamfordvirae</taxon>
        <taxon>Nucleocytoviricota</taxon>
        <taxon>Megaviricetes</taxon>
        <taxon>Imitervirales</taxon>
        <taxon>Allomimiviridae</taxon>
        <taxon>Oceanusvirus</taxon>
        <taxon>Oceanusvirus kaneohense</taxon>
    </lineage>
</organism>
<feature type="region of interest" description="Disordered" evidence="1">
    <location>
        <begin position="64"/>
        <end position="90"/>
    </location>
</feature>
<feature type="transmembrane region" description="Helical" evidence="2">
    <location>
        <begin position="98"/>
        <end position="119"/>
    </location>
</feature>
<sequence>MAWLSIFKLTGDAISKQVAPPPAPSPSVVQFLVDDKNSSNITASVPFVQAEVIQTYQGVSGSTTNQNITAQPGSEVTVDNTRSTVTNPDPVSSGSADIQMIIFIIVISSVALLLLFCCCKCRRAINALFVSAEDSIVNMMAANDVHQRPTATVVVSGGPRSISRRSPPRISSPLREVMLSQADIENQNEVVVIEDLEEVQLTPPRP</sequence>
<evidence type="ECO:0000256" key="1">
    <source>
        <dbReference type="SAM" id="MobiDB-lite"/>
    </source>
</evidence>
<proteinExistence type="predicted"/>
<dbReference type="EMBL" id="KY322437">
    <property type="protein sequence ID" value="AUF82217.1"/>
    <property type="molecule type" value="Genomic_DNA"/>
</dbReference>
<evidence type="ECO:0000313" key="4">
    <source>
        <dbReference type="Proteomes" id="UP000244773"/>
    </source>
</evidence>
<keyword evidence="2" id="KW-0472">Membrane</keyword>
<accession>A0A2P0VMT1</accession>
<keyword evidence="4" id="KW-1185">Reference proteome</keyword>
<dbReference type="Proteomes" id="UP000244773">
    <property type="component" value="Segment"/>
</dbReference>
<gene>
    <name evidence="3" type="ORF">TetV_125</name>
</gene>
<keyword evidence="2" id="KW-1133">Transmembrane helix</keyword>
<reference evidence="3" key="1">
    <citation type="journal article" date="2018" name="Virology">
        <title>A giant virus infecting green algae encodes key fermentation genes.</title>
        <authorList>
            <person name="Schvarcz C.R."/>
            <person name="Steward G.F."/>
        </authorList>
    </citation>
    <scope>NUCLEOTIDE SEQUENCE [LARGE SCALE GENOMIC DNA]</scope>
</reference>
<protein>
    <submittedName>
        <fullName evidence="3">Uncharacterized protein</fullName>
    </submittedName>
</protein>
<evidence type="ECO:0000256" key="2">
    <source>
        <dbReference type="SAM" id="Phobius"/>
    </source>
</evidence>
<keyword evidence="2" id="KW-0812">Transmembrane</keyword>